<dbReference type="PANTHER" id="PTHR47756:SF2">
    <property type="entry name" value="BLL6612 PROTEIN"/>
    <property type="match status" value="1"/>
</dbReference>
<dbReference type="EMBL" id="JABVEC010000041">
    <property type="protein sequence ID" value="MBC6470399.1"/>
    <property type="molecule type" value="Genomic_DNA"/>
</dbReference>
<evidence type="ECO:0000256" key="4">
    <source>
        <dbReference type="ARBA" id="ARBA00023163"/>
    </source>
</evidence>
<dbReference type="PANTHER" id="PTHR47756">
    <property type="entry name" value="BLL6612 PROTEIN-RELATED"/>
    <property type="match status" value="1"/>
</dbReference>
<dbReference type="SUPFAM" id="SSF88659">
    <property type="entry name" value="Sigma3 and sigma4 domains of RNA polymerase sigma factors"/>
    <property type="match status" value="1"/>
</dbReference>
<dbReference type="Pfam" id="PF08281">
    <property type="entry name" value="Sigma70_r4_2"/>
    <property type="match status" value="1"/>
</dbReference>
<dbReference type="InterPro" id="IPR036388">
    <property type="entry name" value="WH-like_DNA-bd_sf"/>
</dbReference>
<dbReference type="InterPro" id="IPR014284">
    <property type="entry name" value="RNA_pol_sigma-70_dom"/>
</dbReference>
<evidence type="ECO:0000256" key="1">
    <source>
        <dbReference type="ARBA" id="ARBA00010641"/>
    </source>
</evidence>
<name>A0ABR7M0R9_9ACTN</name>
<dbReference type="Gene3D" id="1.10.1740.10">
    <property type="match status" value="1"/>
</dbReference>
<dbReference type="RefSeq" id="WP_187247445.1">
    <property type="nucleotide sequence ID" value="NZ_JABVEC010000041.1"/>
</dbReference>
<reference evidence="8 9" key="1">
    <citation type="submission" date="2020-06" db="EMBL/GenBank/DDBJ databases">
        <title>Actinomadura xiongansis sp. nov., isolated from soil of Baiyangdian.</title>
        <authorList>
            <person name="Zhang X."/>
        </authorList>
    </citation>
    <scope>NUCLEOTIDE SEQUENCE [LARGE SCALE GENOMIC DNA]</scope>
    <source>
        <strain evidence="8 9">HBUM206468</strain>
    </source>
</reference>
<feature type="domain" description="DUF6596" evidence="7">
    <location>
        <begin position="188"/>
        <end position="288"/>
    </location>
</feature>
<dbReference type="InterPro" id="IPR013249">
    <property type="entry name" value="RNA_pol_sigma70_r4_t2"/>
</dbReference>
<dbReference type="Gene3D" id="1.10.10.10">
    <property type="entry name" value="Winged helix-like DNA-binding domain superfamily/Winged helix DNA-binding domain"/>
    <property type="match status" value="1"/>
</dbReference>
<gene>
    <name evidence="8" type="ORF">HKK74_33645</name>
</gene>
<comment type="similarity">
    <text evidence="1">Belongs to the sigma-70 factor family. ECF subfamily.</text>
</comment>
<organism evidence="8 9">
    <name type="scientific">Actinomadura alba</name>
    <dbReference type="NCBI Taxonomy" id="406431"/>
    <lineage>
        <taxon>Bacteria</taxon>
        <taxon>Bacillati</taxon>
        <taxon>Actinomycetota</taxon>
        <taxon>Actinomycetes</taxon>
        <taxon>Streptosporangiales</taxon>
        <taxon>Thermomonosporaceae</taxon>
        <taxon>Actinomadura</taxon>
    </lineage>
</organism>
<dbReference type="InterPro" id="IPR007627">
    <property type="entry name" value="RNA_pol_sigma70_r2"/>
</dbReference>
<dbReference type="Pfam" id="PF20239">
    <property type="entry name" value="DUF6596"/>
    <property type="match status" value="1"/>
</dbReference>
<proteinExistence type="inferred from homology"/>
<dbReference type="InterPro" id="IPR013325">
    <property type="entry name" value="RNA_pol_sigma_r2"/>
</dbReference>
<accession>A0ABR7M0R9</accession>
<dbReference type="Pfam" id="PF04542">
    <property type="entry name" value="Sigma70_r2"/>
    <property type="match status" value="1"/>
</dbReference>
<protein>
    <submittedName>
        <fullName evidence="8">Sigma-70 family RNA polymerase sigma factor</fullName>
    </submittedName>
</protein>
<dbReference type="InterPro" id="IPR013324">
    <property type="entry name" value="RNA_pol_sigma_r3/r4-like"/>
</dbReference>
<evidence type="ECO:0000313" key="9">
    <source>
        <dbReference type="Proteomes" id="UP000805614"/>
    </source>
</evidence>
<dbReference type="InterPro" id="IPR046531">
    <property type="entry name" value="DUF6596"/>
</dbReference>
<feature type="domain" description="RNA polymerase sigma factor 70 region 4 type 2" evidence="6">
    <location>
        <begin position="119"/>
        <end position="170"/>
    </location>
</feature>
<dbReference type="Proteomes" id="UP000805614">
    <property type="component" value="Unassembled WGS sequence"/>
</dbReference>
<evidence type="ECO:0000259" key="6">
    <source>
        <dbReference type="Pfam" id="PF08281"/>
    </source>
</evidence>
<evidence type="ECO:0000259" key="7">
    <source>
        <dbReference type="Pfam" id="PF20239"/>
    </source>
</evidence>
<evidence type="ECO:0000259" key="5">
    <source>
        <dbReference type="Pfam" id="PF04542"/>
    </source>
</evidence>
<evidence type="ECO:0000256" key="2">
    <source>
        <dbReference type="ARBA" id="ARBA00023015"/>
    </source>
</evidence>
<dbReference type="SUPFAM" id="SSF88946">
    <property type="entry name" value="Sigma2 domain of RNA polymerase sigma factors"/>
    <property type="match status" value="1"/>
</dbReference>
<keyword evidence="4" id="KW-0804">Transcription</keyword>
<keyword evidence="9" id="KW-1185">Reference proteome</keyword>
<evidence type="ECO:0000256" key="3">
    <source>
        <dbReference type="ARBA" id="ARBA00023082"/>
    </source>
</evidence>
<sequence>MPGTEIEGLLRRLAPQVLGAVVRRYGHFSTAEDAVQEALLAAAVQWPRDGVPDSPRGWLIKVASRRLTDLLRSEQARQRREDALAQWTLPDEWLVPPADAAVAGGGGRASEADDTLILLLMCCHPSLSPASQIALTLRSVGGLTTAEIARAFLVPEATMTRRITRAKQRIKDSGVPFGMPPAPERGERLNAVLHVLYLIFNEGYASTSGPRLQRGELSAEAIRLTRMVHRQLPGDGEVTGLLALMLLTDARRPARTGPDGELIPMAEQDRGLWNADFIAEGVALISEALPQGAVGPYQLQAAIAAVHDEAPSAEATDWPQIMALYELLLRISDNPVVALNHTVAVAMAHGPRAGLGRLEKLEDDERIAGDHRLHAVRAHLLEMAGDRPAARDAYRAAARRTTSLPQQRYLHARAARLAADE</sequence>
<keyword evidence="2" id="KW-0805">Transcription regulation</keyword>
<feature type="domain" description="RNA polymerase sigma-70 region 2" evidence="5">
    <location>
        <begin position="9"/>
        <end position="75"/>
    </location>
</feature>
<evidence type="ECO:0000313" key="8">
    <source>
        <dbReference type="EMBL" id="MBC6470399.1"/>
    </source>
</evidence>
<dbReference type="NCBIfam" id="TIGR02937">
    <property type="entry name" value="sigma70-ECF"/>
    <property type="match status" value="1"/>
</dbReference>
<keyword evidence="3" id="KW-0731">Sigma factor</keyword>
<comment type="caution">
    <text evidence="8">The sequence shown here is derived from an EMBL/GenBank/DDBJ whole genome shotgun (WGS) entry which is preliminary data.</text>
</comment>